<proteinExistence type="predicted"/>
<dbReference type="OrthoDB" id="104997at2"/>
<sequence>MRDIGLVGTEFGPDGFLPDEPEARRDLLAAYGLSAVGGFIPVVLHDPAVDPVADIQRRIPAFLRAGADRIVLAAATGHDGYDSRPVLDELGWATLLRNLDRVADAARVHALATSLHPHVGTMIETADEVERVLSGSDIPLCLDTGHMTIGGTDVAAFVDAHADRVGHVHVKDVDAALAARVRAGEVSYTDAVRQGLYTSIGAGDIDFLRIIGALERAGYRGVYVLERDVILDAAPQPGDGPAADVAASAAYLGDLIAGAAA</sequence>
<dbReference type="AlphaFoldDB" id="A0A4P6EJ86"/>
<keyword evidence="1" id="KW-0119">Carbohydrate metabolism</keyword>
<evidence type="ECO:0000256" key="1">
    <source>
        <dbReference type="ARBA" id="ARBA00023277"/>
    </source>
</evidence>
<gene>
    <name evidence="3" type="ORF">ET475_03735</name>
</gene>
<dbReference type="SUPFAM" id="SSF51658">
    <property type="entry name" value="Xylose isomerase-like"/>
    <property type="match status" value="1"/>
</dbReference>
<dbReference type="Pfam" id="PF01261">
    <property type="entry name" value="AP_endonuc_2"/>
    <property type="match status" value="1"/>
</dbReference>
<accession>A0A4P6EJ86</accession>
<dbReference type="InterPro" id="IPR050312">
    <property type="entry name" value="IolE/XylAMocC-like"/>
</dbReference>
<name>A0A4P6EJ86_9MICO</name>
<dbReference type="PANTHER" id="PTHR12110">
    <property type="entry name" value="HYDROXYPYRUVATE ISOMERASE"/>
    <property type="match status" value="1"/>
</dbReference>
<dbReference type="InterPro" id="IPR013022">
    <property type="entry name" value="Xyl_isomerase-like_TIM-brl"/>
</dbReference>
<dbReference type="Proteomes" id="UP000293995">
    <property type="component" value="Chromosome"/>
</dbReference>
<reference evidence="3 4" key="1">
    <citation type="submission" date="2019-01" db="EMBL/GenBank/DDBJ databases">
        <title>Genome sequencing of strain DFW100M-13.</title>
        <authorList>
            <person name="Heo J."/>
            <person name="Kim S.-J."/>
            <person name="Kim J.-S."/>
            <person name="Hong S.-B."/>
            <person name="Kwon S.-W."/>
        </authorList>
    </citation>
    <scope>NUCLEOTIDE SEQUENCE [LARGE SCALE GENOMIC DNA]</scope>
    <source>
        <strain evidence="3 4">DFW100M-13</strain>
    </source>
</reference>
<dbReference type="EMBL" id="CP035494">
    <property type="protein sequence ID" value="QAY61693.1"/>
    <property type="molecule type" value="Genomic_DNA"/>
</dbReference>
<protein>
    <submittedName>
        <fullName evidence="3">Inosose dehydratase</fullName>
    </submittedName>
</protein>
<keyword evidence="4" id="KW-1185">Reference proteome</keyword>
<dbReference type="PANTHER" id="PTHR12110:SF41">
    <property type="entry name" value="INOSOSE DEHYDRATASE"/>
    <property type="match status" value="1"/>
</dbReference>
<dbReference type="Gene3D" id="3.20.20.150">
    <property type="entry name" value="Divalent-metal-dependent TIM barrel enzymes"/>
    <property type="match status" value="1"/>
</dbReference>
<evidence type="ECO:0000313" key="3">
    <source>
        <dbReference type="EMBL" id="QAY61693.1"/>
    </source>
</evidence>
<organism evidence="3 4">
    <name type="scientific">Microbacterium protaetiae</name>
    <dbReference type="NCBI Taxonomy" id="2509458"/>
    <lineage>
        <taxon>Bacteria</taxon>
        <taxon>Bacillati</taxon>
        <taxon>Actinomycetota</taxon>
        <taxon>Actinomycetes</taxon>
        <taxon>Micrococcales</taxon>
        <taxon>Microbacteriaceae</taxon>
        <taxon>Microbacterium</taxon>
    </lineage>
</organism>
<evidence type="ECO:0000259" key="2">
    <source>
        <dbReference type="Pfam" id="PF01261"/>
    </source>
</evidence>
<dbReference type="KEGG" id="mprt:ET475_03735"/>
<dbReference type="InterPro" id="IPR036237">
    <property type="entry name" value="Xyl_isomerase-like_sf"/>
</dbReference>
<feature type="domain" description="Xylose isomerase-like TIM barrel" evidence="2">
    <location>
        <begin position="16"/>
        <end position="227"/>
    </location>
</feature>
<evidence type="ECO:0000313" key="4">
    <source>
        <dbReference type="Proteomes" id="UP000293995"/>
    </source>
</evidence>